<evidence type="ECO:0000256" key="1">
    <source>
        <dbReference type="ARBA" id="ARBA00022553"/>
    </source>
</evidence>
<dbReference type="SMART" id="SM00448">
    <property type="entry name" value="REC"/>
    <property type="match status" value="1"/>
</dbReference>
<evidence type="ECO:0000259" key="3">
    <source>
        <dbReference type="PROSITE" id="PS50110"/>
    </source>
</evidence>
<dbReference type="Gene3D" id="3.40.50.2300">
    <property type="match status" value="1"/>
</dbReference>
<comment type="caution">
    <text evidence="4">The sequence shown here is derived from an EMBL/GenBank/DDBJ whole genome shotgun (WGS) entry which is preliminary data.</text>
</comment>
<dbReference type="PANTHER" id="PTHR45339">
    <property type="entry name" value="HYBRID SIGNAL TRANSDUCTION HISTIDINE KINASE J"/>
    <property type="match status" value="1"/>
</dbReference>
<feature type="modified residue" description="4-aspartylphosphate" evidence="2">
    <location>
        <position position="52"/>
    </location>
</feature>
<dbReference type="Pfam" id="PF00072">
    <property type="entry name" value="Response_reg"/>
    <property type="match status" value="1"/>
</dbReference>
<sequence length="121" mass="13246">MACLLLVEDDEAVRSMVEAYLARAGHTVVTANDGIAALMHVRQAPPDLIVMDMGLPKLNGWQTTQRLRTRRDSAKIPIIALTAYALDGDRQRALDVGCDAFESKPIDFASLLATIQRLLAQ</sequence>
<gene>
    <name evidence="4" type="ORF">EI684_08540</name>
</gene>
<reference evidence="4 5" key="1">
    <citation type="submission" date="2018-12" db="EMBL/GenBank/DDBJ databases">
        <title>Genome Sequence of Candidatus Viridilinea halotolerans isolated from saline sulfide-rich spring.</title>
        <authorList>
            <person name="Grouzdev D.S."/>
            <person name="Burganskaya E.I."/>
            <person name="Krutkina M.S."/>
            <person name="Sukhacheva M.V."/>
            <person name="Gorlenko V.M."/>
        </authorList>
    </citation>
    <scope>NUCLEOTIDE SEQUENCE [LARGE SCALE GENOMIC DNA]</scope>
    <source>
        <strain evidence="4">Chok-6</strain>
    </source>
</reference>
<evidence type="ECO:0000313" key="5">
    <source>
        <dbReference type="Proteomes" id="UP000280307"/>
    </source>
</evidence>
<dbReference type="PROSITE" id="PS50110">
    <property type="entry name" value="RESPONSE_REGULATORY"/>
    <property type="match status" value="1"/>
</dbReference>
<dbReference type="Proteomes" id="UP000280307">
    <property type="component" value="Unassembled WGS sequence"/>
</dbReference>
<dbReference type="EMBL" id="RSAS01000328">
    <property type="protein sequence ID" value="RRR73623.1"/>
    <property type="molecule type" value="Genomic_DNA"/>
</dbReference>
<evidence type="ECO:0000256" key="2">
    <source>
        <dbReference type="PROSITE-ProRule" id="PRU00169"/>
    </source>
</evidence>
<dbReference type="PANTHER" id="PTHR45339:SF5">
    <property type="entry name" value="HISTIDINE KINASE"/>
    <property type="match status" value="1"/>
</dbReference>
<feature type="domain" description="Response regulatory" evidence="3">
    <location>
        <begin position="3"/>
        <end position="119"/>
    </location>
</feature>
<accession>A0A426U230</accession>
<organism evidence="4 5">
    <name type="scientific">Candidatus Viridilinea halotolerans</name>
    <dbReference type="NCBI Taxonomy" id="2491704"/>
    <lineage>
        <taxon>Bacteria</taxon>
        <taxon>Bacillati</taxon>
        <taxon>Chloroflexota</taxon>
        <taxon>Chloroflexia</taxon>
        <taxon>Chloroflexales</taxon>
        <taxon>Chloroflexineae</taxon>
        <taxon>Oscillochloridaceae</taxon>
        <taxon>Candidatus Viridilinea</taxon>
    </lineage>
</organism>
<name>A0A426U230_9CHLR</name>
<keyword evidence="1 2" id="KW-0597">Phosphoprotein</keyword>
<protein>
    <submittedName>
        <fullName evidence="4">Response regulator</fullName>
    </submittedName>
</protein>
<dbReference type="InterPro" id="IPR001789">
    <property type="entry name" value="Sig_transdc_resp-reg_receiver"/>
</dbReference>
<dbReference type="AlphaFoldDB" id="A0A426U230"/>
<dbReference type="GO" id="GO:0000160">
    <property type="term" value="P:phosphorelay signal transduction system"/>
    <property type="evidence" value="ECO:0007669"/>
    <property type="project" value="InterPro"/>
</dbReference>
<dbReference type="InterPro" id="IPR011006">
    <property type="entry name" value="CheY-like_superfamily"/>
</dbReference>
<dbReference type="SUPFAM" id="SSF52172">
    <property type="entry name" value="CheY-like"/>
    <property type="match status" value="1"/>
</dbReference>
<evidence type="ECO:0000313" key="4">
    <source>
        <dbReference type="EMBL" id="RRR73623.1"/>
    </source>
</evidence>
<proteinExistence type="predicted"/>